<accession>A0ABT5FC78</accession>
<gene>
    <name evidence="1" type="ORF">PN838_10615</name>
</gene>
<dbReference type="EMBL" id="JAQOMS010000002">
    <property type="protein sequence ID" value="MDC2889133.1"/>
    <property type="molecule type" value="Genomic_DNA"/>
</dbReference>
<comment type="caution">
    <text evidence="1">The sequence shown here is derived from an EMBL/GenBank/DDBJ whole genome shotgun (WGS) entry which is preliminary data.</text>
</comment>
<organism evidence="1 2">
    <name type="scientific">Psychrosphaera algicola</name>
    <dbReference type="NCBI Taxonomy" id="3023714"/>
    <lineage>
        <taxon>Bacteria</taxon>
        <taxon>Pseudomonadati</taxon>
        <taxon>Pseudomonadota</taxon>
        <taxon>Gammaproteobacteria</taxon>
        <taxon>Alteromonadales</taxon>
        <taxon>Pseudoalteromonadaceae</taxon>
        <taxon>Psychrosphaera</taxon>
    </lineage>
</organism>
<evidence type="ECO:0000313" key="2">
    <source>
        <dbReference type="Proteomes" id="UP001528411"/>
    </source>
</evidence>
<name>A0ABT5FC78_9GAMM</name>
<proteinExistence type="predicted"/>
<protein>
    <submittedName>
        <fullName evidence="1">Uncharacterized protein</fullName>
    </submittedName>
</protein>
<reference evidence="1 2" key="1">
    <citation type="submission" date="2023-01" db="EMBL/GenBank/DDBJ databases">
        <title>Psychrosphaera sp. nov., isolated from marine algae.</title>
        <authorList>
            <person name="Bayburt H."/>
            <person name="Choi B.J."/>
            <person name="Kim J.M."/>
            <person name="Choi D.G."/>
            <person name="Jeon C.O."/>
        </authorList>
    </citation>
    <scope>NUCLEOTIDE SEQUENCE [LARGE SCALE GENOMIC DNA]</scope>
    <source>
        <strain evidence="1 2">G1-22</strain>
    </source>
</reference>
<sequence length="174" mass="20079">MFHFVTTAQNLNQYLTQKLNLYNVVVRPELFAKHLTVIDNLSVQDTAKTYYQFDLTAYNSSLSLASNSVYIDAEQPYVKILSKYLQSRSFSIQSQPSNAFWTVKLTANIEDQKYLSLQLEISNTDDFQTILVNNSRQLPATTLSNPIMLEKFFNVHIELMKLNEHLRTKSNLVS</sequence>
<keyword evidence="2" id="KW-1185">Reference proteome</keyword>
<dbReference type="Proteomes" id="UP001528411">
    <property type="component" value="Unassembled WGS sequence"/>
</dbReference>
<dbReference type="RefSeq" id="WP_272180635.1">
    <property type="nucleotide sequence ID" value="NZ_JAQOMS010000002.1"/>
</dbReference>
<evidence type="ECO:0000313" key="1">
    <source>
        <dbReference type="EMBL" id="MDC2889133.1"/>
    </source>
</evidence>